<evidence type="ECO:0000259" key="8">
    <source>
        <dbReference type="Pfam" id="PF14322"/>
    </source>
</evidence>
<sequence length="643" mass="72281">MKTIKTYFKYSCILLMLCTFASCKKYLDVTPDDIGTLDYAFRNRNEAENYLYSCYAYLQRMNDMATNPGFTTSSELIYSNTLDNFQGFNPTGFNLLRGTQTAARPGLNTWDGQEGSYSLWRSIRICNIMLENIDKPIDLGAAEKKRWIAETKFLKAYYHYVLFKMYGPIPLVKTNLAINSSTDEVRVKRVPVDETVDYIVSLLDEAAADLPAVISNQATELGRITSVIALSVKADVLATAASPLFNGNPDYAGFKDKDGVSLFPAAYDAQKWKKAADAAKIAITAAEAQGIKLYTFSAPSTVGKLSDSLKIELDVQNAVAERWELNSEIIWASNPEFNYQGFATPRLTAKSAVNIFSNPSTFSAPISTQELFYTVNGVPITEDKTWDYAGRNTIKAGDNASRYYIQQGYETIKGHFARESRFYADMAFDGGIWFGNGRNFQDSPSAPLYYVSARGSGFAAPSDNIRLNITGYWPKKLVSYASVYDDGFQSSPFRMPLIRLAGLYLLYAEALNEVNGPTAEVFTYIDKVRQRAGLQGVQSSWTNFSKSPNKYSTKDGLRQIIHQERRIELCFEGQSGWDLRRWKELQAVLSNPIQGWSINNADAINYYRPTTQFIPVFGLKDYLWPIRSSDLVVNPNLVQNPFW</sequence>
<dbReference type="PROSITE" id="PS51257">
    <property type="entry name" value="PROKAR_LIPOPROTEIN"/>
    <property type="match status" value="1"/>
</dbReference>
<protein>
    <submittedName>
        <fullName evidence="9">Starch-binding protein</fullName>
    </submittedName>
</protein>
<dbReference type="Proteomes" id="UP000031246">
    <property type="component" value="Unassembled WGS sequence"/>
</dbReference>
<keyword evidence="3 6" id="KW-0732">Signal</keyword>
<comment type="subcellular location">
    <subcellularLocation>
        <location evidence="1">Cell outer membrane</location>
    </subcellularLocation>
</comment>
<evidence type="ECO:0000256" key="4">
    <source>
        <dbReference type="ARBA" id="ARBA00023136"/>
    </source>
</evidence>
<keyword evidence="4" id="KW-0472">Membrane</keyword>
<feature type="chain" id="PRO_5002148360" evidence="6">
    <location>
        <begin position="22"/>
        <end position="643"/>
    </location>
</feature>
<feature type="domain" description="SusD-like N-terminal" evidence="8">
    <location>
        <begin position="118"/>
        <end position="229"/>
    </location>
</feature>
<dbReference type="SUPFAM" id="SSF48452">
    <property type="entry name" value="TPR-like"/>
    <property type="match status" value="1"/>
</dbReference>
<comment type="caution">
    <text evidence="9">The sequence shown here is derived from an EMBL/GenBank/DDBJ whole genome shotgun (WGS) entry which is preliminary data.</text>
</comment>
<dbReference type="EMBL" id="JSYN01000014">
    <property type="protein sequence ID" value="KIA93601.1"/>
    <property type="molecule type" value="Genomic_DNA"/>
</dbReference>
<keyword evidence="10" id="KW-1185">Reference proteome</keyword>
<organism evidence="9 10">
    <name type="scientific">Pedobacter kyungheensis</name>
    <dbReference type="NCBI Taxonomy" id="1069985"/>
    <lineage>
        <taxon>Bacteria</taxon>
        <taxon>Pseudomonadati</taxon>
        <taxon>Bacteroidota</taxon>
        <taxon>Sphingobacteriia</taxon>
        <taxon>Sphingobacteriales</taxon>
        <taxon>Sphingobacteriaceae</taxon>
        <taxon>Pedobacter</taxon>
    </lineage>
</organism>
<accession>A0A0C1D8G5</accession>
<dbReference type="InterPro" id="IPR011990">
    <property type="entry name" value="TPR-like_helical_dom_sf"/>
</dbReference>
<evidence type="ECO:0000256" key="3">
    <source>
        <dbReference type="ARBA" id="ARBA00022729"/>
    </source>
</evidence>
<comment type="similarity">
    <text evidence="2">Belongs to the SusD family.</text>
</comment>
<evidence type="ECO:0000256" key="2">
    <source>
        <dbReference type="ARBA" id="ARBA00006275"/>
    </source>
</evidence>
<evidence type="ECO:0000259" key="7">
    <source>
        <dbReference type="Pfam" id="PF07980"/>
    </source>
</evidence>
<dbReference type="Pfam" id="PF07980">
    <property type="entry name" value="SusD_RagB"/>
    <property type="match status" value="1"/>
</dbReference>
<gene>
    <name evidence="9" type="ORF">OC25_12635</name>
</gene>
<feature type="signal peptide" evidence="6">
    <location>
        <begin position="1"/>
        <end position="21"/>
    </location>
</feature>
<proteinExistence type="inferred from homology"/>
<dbReference type="Pfam" id="PF14322">
    <property type="entry name" value="SusD-like_3"/>
    <property type="match status" value="1"/>
</dbReference>
<evidence type="ECO:0000313" key="10">
    <source>
        <dbReference type="Proteomes" id="UP000031246"/>
    </source>
</evidence>
<dbReference type="RefSeq" id="WP_039476564.1">
    <property type="nucleotide sequence ID" value="NZ_JSYN01000014.1"/>
</dbReference>
<name>A0A0C1D8G5_9SPHI</name>
<evidence type="ECO:0000313" key="9">
    <source>
        <dbReference type="EMBL" id="KIA93601.1"/>
    </source>
</evidence>
<dbReference type="GO" id="GO:0009279">
    <property type="term" value="C:cell outer membrane"/>
    <property type="evidence" value="ECO:0007669"/>
    <property type="project" value="UniProtKB-SubCell"/>
</dbReference>
<dbReference type="InterPro" id="IPR012944">
    <property type="entry name" value="SusD_RagB_dom"/>
</dbReference>
<evidence type="ECO:0000256" key="6">
    <source>
        <dbReference type="SAM" id="SignalP"/>
    </source>
</evidence>
<dbReference type="InterPro" id="IPR033985">
    <property type="entry name" value="SusD-like_N"/>
</dbReference>
<reference evidence="9 10" key="1">
    <citation type="submission" date="2014-10" db="EMBL/GenBank/DDBJ databases">
        <title>Pedobacter Kyungheensis.</title>
        <authorList>
            <person name="Anderson B.M."/>
            <person name="Newman J.D."/>
        </authorList>
    </citation>
    <scope>NUCLEOTIDE SEQUENCE [LARGE SCALE GENOMIC DNA]</scope>
    <source>
        <strain evidence="9 10">KACC 16221</strain>
    </source>
</reference>
<dbReference type="AlphaFoldDB" id="A0A0C1D8G5"/>
<dbReference type="Gene3D" id="1.25.40.390">
    <property type="match status" value="1"/>
</dbReference>
<keyword evidence="5" id="KW-0998">Cell outer membrane</keyword>
<evidence type="ECO:0000256" key="1">
    <source>
        <dbReference type="ARBA" id="ARBA00004442"/>
    </source>
</evidence>
<feature type="domain" description="RagB/SusD" evidence="7">
    <location>
        <begin position="349"/>
        <end position="643"/>
    </location>
</feature>
<evidence type="ECO:0000256" key="5">
    <source>
        <dbReference type="ARBA" id="ARBA00023237"/>
    </source>
</evidence>